<dbReference type="Proteomes" id="UP001372338">
    <property type="component" value="Unassembled WGS sequence"/>
</dbReference>
<sequence>MLTPYLTKAIRTMFDMSLSTLYCVADARLLADLFDSQPLEENPQSSDLKSENASPKDIVSTQNDHSVVPNQQLPEMPNCDRSFDQSLAQQSLLTFFEDVKTRMTMFDQLMKTRMEVFDQALFQTNQSIKMLELVVCENHNMKTLKSVELMEQQMMVEKDGKHNEPHMFNTKLFGAHGKEAFDSEASAQQNVNSSTLTGPTHQTTTYLKKTTNLKDLVIDVTDDDYSNDLHEFAIADSEDDIKGPFKNSSSEQPKDKGKRIFDSRKHPTTNVDLGKFIGMSSDMDRLGKQLFQTPPSDQAKKKQKTNIVTPSFSLGGNSGTKKAWNSGSGKGTRPSGKARGVTLPKPLKTAFRPSADMDLTTKEAQVFAYVFAEGMDINEVLLSMGDIFVTRQEFYCFVPGRPISAKMVKLVALKLSLMQQYYSGITTWCFPPEFAEEVLEGKELDFMIEKYARRWIHASDGLKFCSMIHDIVSSPYFGGNIHMNQNYTDWEMAEARGIPNCGKSDCSSVWVLDWLEMDDSFQPNLLIGVLKEAHVRVKTPLALLMGPYNLMKRQVEAYALSKWSDYK</sequence>
<feature type="compositionally biased region" description="Basic and acidic residues" evidence="1">
    <location>
        <begin position="252"/>
        <end position="265"/>
    </location>
</feature>
<feature type="compositionally biased region" description="Polar residues" evidence="1">
    <location>
        <begin position="305"/>
        <end position="327"/>
    </location>
</feature>
<protein>
    <submittedName>
        <fullName evidence="2">Uncharacterized protein</fullName>
    </submittedName>
</protein>
<reference evidence="2 3" key="1">
    <citation type="submission" date="2024-01" db="EMBL/GenBank/DDBJ databases">
        <title>The genomes of 5 underutilized Papilionoideae crops provide insights into root nodulation and disease resistanc.</title>
        <authorList>
            <person name="Yuan L."/>
        </authorList>
    </citation>
    <scope>NUCLEOTIDE SEQUENCE [LARGE SCALE GENOMIC DNA]</scope>
    <source>
        <strain evidence="2">ZHUSHIDOU_FW_LH</strain>
        <tissue evidence="2">Leaf</tissue>
    </source>
</reference>
<evidence type="ECO:0000313" key="2">
    <source>
        <dbReference type="EMBL" id="KAK7257561.1"/>
    </source>
</evidence>
<evidence type="ECO:0000313" key="3">
    <source>
        <dbReference type="Proteomes" id="UP001372338"/>
    </source>
</evidence>
<comment type="caution">
    <text evidence="2">The sequence shown here is derived from an EMBL/GenBank/DDBJ whole genome shotgun (WGS) entry which is preliminary data.</text>
</comment>
<name>A0AAN9I1Z3_CROPI</name>
<proteinExistence type="predicted"/>
<feature type="region of interest" description="Disordered" evidence="1">
    <location>
        <begin position="293"/>
        <end position="343"/>
    </location>
</feature>
<accession>A0AAN9I1Z3</accession>
<feature type="region of interest" description="Disordered" evidence="1">
    <location>
        <begin position="239"/>
        <end position="275"/>
    </location>
</feature>
<keyword evidence="3" id="KW-1185">Reference proteome</keyword>
<organism evidence="2 3">
    <name type="scientific">Crotalaria pallida</name>
    <name type="common">Smooth rattlebox</name>
    <name type="synonym">Crotalaria striata</name>
    <dbReference type="NCBI Taxonomy" id="3830"/>
    <lineage>
        <taxon>Eukaryota</taxon>
        <taxon>Viridiplantae</taxon>
        <taxon>Streptophyta</taxon>
        <taxon>Embryophyta</taxon>
        <taxon>Tracheophyta</taxon>
        <taxon>Spermatophyta</taxon>
        <taxon>Magnoliopsida</taxon>
        <taxon>eudicotyledons</taxon>
        <taxon>Gunneridae</taxon>
        <taxon>Pentapetalae</taxon>
        <taxon>rosids</taxon>
        <taxon>fabids</taxon>
        <taxon>Fabales</taxon>
        <taxon>Fabaceae</taxon>
        <taxon>Papilionoideae</taxon>
        <taxon>50 kb inversion clade</taxon>
        <taxon>genistoids sensu lato</taxon>
        <taxon>core genistoids</taxon>
        <taxon>Crotalarieae</taxon>
        <taxon>Crotalaria</taxon>
    </lineage>
</organism>
<dbReference type="AlphaFoldDB" id="A0AAN9I1Z3"/>
<feature type="compositionally biased region" description="Polar residues" evidence="1">
    <location>
        <begin position="42"/>
        <end position="62"/>
    </location>
</feature>
<gene>
    <name evidence="2" type="ORF">RIF29_31612</name>
</gene>
<dbReference type="EMBL" id="JAYWIO010000006">
    <property type="protein sequence ID" value="KAK7257561.1"/>
    <property type="molecule type" value="Genomic_DNA"/>
</dbReference>
<feature type="region of interest" description="Disordered" evidence="1">
    <location>
        <begin position="40"/>
        <end position="62"/>
    </location>
</feature>
<evidence type="ECO:0000256" key="1">
    <source>
        <dbReference type="SAM" id="MobiDB-lite"/>
    </source>
</evidence>